<dbReference type="SUPFAM" id="SSF53383">
    <property type="entry name" value="PLP-dependent transferases"/>
    <property type="match status" value="1"/>
</dbReference>
<dbReference type="InterPro" id="IPR015421">
    <property type="entry name" value="PyrdxlP-dep_Trfase_major"/>
</dbReference>
<dbReference type="Pfam" id="PF01276">
    <property type="entry name" value="OKR_DC_1"/>
    <property type="match status" value="1"/>
</dbReference>
<comment type="cofactor">
    <cofactor evidence="1">
        <name>pyridoxal 5'-phosphate</name>
        <dbReference type="ChEBI" id="CHEBI:597326"/>
    </cofactor>
</comment>
<feature type="domain" description="Orn/Lys/Arg decarboxylase C-terminal" evidence="7">
    <location>
        <begin position="447"/>
        <end position="531"/>
    </location>
</feature>
<comment type="caution">
    <text evidence="8">The sequence shown here is derived from an EMBL/GenBank/DDBJ whole genome shotgun (WGS) entry which is preliminary data.</text>
</comment>
<dbReference type="InterPro" id="IPR008286">
    <property type="entry name" value="Prn/Lys/Arg_de-COase_C"/>
</dbReference>
<dbReference type="PANTHER" id="PTHR43277">
    <property type="entry name" value="ARGININE DECARBOXYLASE"/>
    <property type="match status" value="1"/>
</dbReference>
<accession>A0AAV9IGV9</accession>
<evidence type="ECO:0000259" key="6">
    <source>
        <dbReference type="Pfam" id="PF01276"/>
    </source>
</evidence>
<dbReference type="InterPro" id="IPR052357">
    <property type="entry name" value="Orn_Lys_Arg_decarboxylase-I"/>
</dbReference>
<dbReference type="InterPro" id="IPR036633">
    <property type="entry name" value="Prn/Lys/Arg_de-COase_C_sf"/>
</dbReference>
<feature type="domain" description="Orn/Lys/Arg decarboxylases family 1 pyridoxal-P attachment site" evidence="6">
    <location>
        <begin position="43"/>
        <end position="355"/>
    </location>
</feature>
<dbReference type="CDD" id="cd00615">
    <property type="entry name" value="Orn_deC_like"/>
    <property type="match status" value="1"/>
</dbReference>
<keyword evidence="4" id="KW-0663">Pyridoxal phosphate</keyword>
<keyword evidence="3" id="KW-0210">Decarboxylase</keyword>
<gene>
    <name evidence="8" type="ORF">GAYE_SCF26G4560</name>
</gene>
<protein>
    <recommendedName>
        <fullName evidence="10">Arginine decarboxylase</fullName>
    </recommendedName>
</protein>
<comment type="similarity">
    <text evidence="2">Belongs to the Orn/Lys/Arg decarboxylase class-I family.</text>
</comment>
<proteinExistence type="inferred from homology"/>
<keyword evidence="9" id="KW-1185">Reference proteome</keyword>
<evidence type="ECO:0000256" key="1">
    <source>
        <dbReference type="ARBA" id="ARBA00001933"/>
    </source>
</evidence>
<organism evidence="8 9">
    <name type="scientific">Galdieria yellowstonensis</name>
    <dbReference type="NCBI Taxonomy" id="3028027"/>
    <lineage>
        <taxon>Eukaryota</taxon>
        <taxon>Rhodophyta</taxon>
        <taxon>Bangiophyceae</taxon>
        <taxon>Galdieriales</taxon>
        <taxon>Galdieriaceae</taxon>
        <taxon>Galdieria</taxon>
    </lineage>
</organism>
<dbReference type="Pfam" id="PF03711">
    <property type="entry name" value="OKR_DC_1_C"/>
    <property type="match status" value="1"/>
</dbReference>
<evidence type="ECO:0000256" key="2">
    <source>
        <dbReference type="ARBA" id="ARBA00010671"/>
    </source>
</evidence>
<evidence type="ECO:0000256" key="3">
    <source>
        <dbReference type="ARBA" id="ARBA00022793"/>
    </source>
</evidence>
<dbReference type="SUPFAM" id="SSF55904">
    <property type="entry name" value="Ornithine decarboxylase C-terminal domain"/>
    <property type="match status" value="1"/>
</dbReference>
<sequence length="540" mass="60250">MQLFLHCQPSFICRLQCTKKRKTHVSFSKVVSKMEQGQSVPCPLLDKLVEESRRIQASFHFPGHKRGRAIPSNMRDSFGPSIFSADLPELPALDNLSSPTGVIKEAEELAAKAFSAGKTWFLVNGATSGVLAAILSCCRPNRKVLIPRNLHQSVLYGFILCGANPVYINPNYDSKYNIAFNISVSSIQQRLHEHQGEIDALVIVSPSYYGYVSNIAEIAKVCRKHNVILIVDEAHGAHFTFHPSFPCPALRCGADIVIHSTHKCLTSFTQTGMLHVSSEALNSGRLDANRISSALQLVQTSSPNYLLLASLDASRQQFEVQGKEMLENALYLSDIARNQLEKIPGFQVLGKTSFDECFDPTRICLVMNEDYWACNGFDIDQLLIEHYGVYAELPLFNHLLFVISPGNVESDVRKLVNALTEISMKMKKDACSEKDKCASQKYYEEWRNLGTTVSRLFERPFPIQRMSPRDAFYHPNRELVKLSNSHGRIGACNVSCYPPGIPILLPGEEISSDALTVIEKLKEYGASMTGLNEEDQIQVV</sequence>
<dbReference type="InterPro" id="IPR000310">
    <property type="entry name" value="Orn/Lys/Arg_deCO2ase_major_dom"/>
</dbReference>
<dbReference type="InterPro" id="IPR015424">
    <property type="entry name" value="PyrdxlP-dep_Trfase"/>
</dbReference>
<reference evidence="8 9" key="1">
    <citation type="submission" date="2022-07" db="EMBL/GenBank/DDBJ databases">
        <title>Genome-wide signatures of adaptation to extreme environments.</title>
        <authorList>
            <person name="Cho C.H."/>
            <person name="Yoon H.S."/>
        </authorList>
    </citation>
    <scope>NUCLEOTIDE SEQUENCE [LARGE SCALE GENOMIC DNA]</scope>
    <source>
        <strain evidence="8 9">108.79 E11</strain>
    </source>
</reference>
<dbReference type="AlphaFoldDB" id="A0AAV9IGV9"/>
<dbReference type="Proteomes" id="UP001300502">
    <property type="component" value="Unassembled WGS sequence"/>
</dbReference>
<dbReference type="PANTHER" id="PTHR43277:SF4">
    <property type="entry name" value="ARGININE DECARBOXYLASE"/>
    <property type="match status" value="1"/>
</dbReference>
<evidence type="ECO:0000313" key="9">
    <source>
        <dbReference type="Proteomes" id="UP001300502"/>
    </source>
</evidence>
<evidence type="ECO:0000313" key="8">
    <source>
        <dbReference type="EMBL" id="KAK4526644.1"/>
    </source>
</evidence>
<dbReference type="GO" id="GO:0016831">
    <property type="term" value="F:carboxy-lyase activity"/>
    <property type="evidence" value="ECO:0007669"/>
    <property type="project" value="UniProtKB-KW"/>
</dbReference>
<evidence type="ECO:0000259" key="7">
    <source>
        <dbReference type="Pfam" id="PF03711"/>
    </source>
</evidence>
<dbReference type="Gene3D" id="3.40.640.10">
    <property type="entry name" value="Type I PLP-dependent aspartate aminotransferase-like (Major domain)"/>
    <property type="match status" value="1"/>
</dbReference>
<evidence type="ECO:0000256" key="4">
    <source>
        <dbReference type="ARBA" id="ARBA00022898"/>
    </source>
</evidence>
<name>A0AAV9IGV9_9RHOD</name>
<evidence type="ECO:0000256" key="5">
    <source>
        <dbReference type="ARBA" id="ARBA00023239"/>
    </source>
</evidence>
<keyword evidence="5" id="KW-0456">Lyase</keyword>
<dbReference type="EMBL" id="JANCYU010000042">
    <property type="protein sequence ID" value="KAK4526644.1"/>
    <property type="molecule type" value="Genomic_DNA"/>
</dbReference>
<evidence type="ECO:0008006" key="10">
    <source>
        <dbReference type="Google" id="ProtNLM"/>
    </source>
</evidence>
<dbReference type="Gene3D" id="3.90.100.10">
    <property type="entry name" value="Orn/Lys/Arg decarboxylase, C-terminal domain"/>
    <property type="match status" value="1"/>
</dbReference>